<dbReference type="Gene3D" id="3.30.710.10">
    <property type="entry name" value="Potassium Channel Kv1.1, Chain A"/>
    <property type="match status" value="1"/>
</dbReference>
<dbReference type="PANTHER" id="PTHR20946:SF0">
    <property type="entry name" value="SANT AND BTB DOMAIN REGULATOR OF CLASS SWITCH RECOMBINATION"/>
    <property type="match status" value="1"/>
</dbReference>
<evidence type="ECO:0000313" key="3">
    <source>
        <dbReference type="EMBL" id="KAF7256827.1"/>
    </source>
</evidence>
<dbReference type="InterPro" id="IPR045902">
    <property type="entry name" value="SANBR-like"/>
</dbReference>
<evidence type="ECO:0000259" key="2">
    <source>
        <dbReference type="Pfam" id="PF11822"/>
    </source>
</evidence>
<feature type="domain" description="SANT and BTB" evidence="2">
    <location>
        <begin position="13"/>
        <end position="114"/>
    </location>
</feature>
<protein>
    <recommendedName>
        <fullName evidence="2">SANT and BTB domain-containing protein</fullName>
    </recommendedName>
</protein>
<organism evidence="3 4">
    <name type="scientific">Paragonimus skrjabini miyazakii</name>
    <dbReference type="NCBI Taxonomy" id="59628"/>
    <lineage>
        <taxon>Eukaryota</taxon>
        <taxon>Metazoa</taxon>
        <taxon>Spiralia</taxon>
        <taxon>Lophotrochozoa</taxon>
        <taxon>Platyhelminthes</taxon>
        <taxon>Trematoda</taxon>
        <taxon>Digenea</taxon>
        <taxon>Plagiorchiida</taxon>
        <taxon>Troglotremata</taxon>
        <taxon>Troglotrematidae</taxon>
        <taxon>Paragonimus</taxon>
    </lineage>
</organism>
<gene>
    <name evidence="3" type="ORF">EG68_06061</name>
</gene>
<dbReference type="EMBL" id="JTDE01002824">
    <property type="protein sequence ID" value="KAF7256827.1"/>
    <property type="molecule type" value="Genomic_DNA"/>
</dbReference>
<accession>A0A8S9Z135</accession>
<name>A0A8S9Z135_9TREM</name>
<keyword evidence="4" id="KW-1185">Reference proteome</keyword>
<dbReference type="PANTHER" id="PTHR20946">
    <property type="entry name" value="SANT AND BTB DOMAIN REGULATOR OF CLASS SWITCH RECOMBINATION"/>
    <property type="match status" value="1"/>
</dbReference>
<reference evidence="3" key="1">
    <citation type="submission" date="2019-07" db="EMBL/GenBank/DDBJ databases">
        <title>Annotation for the trematode Paragonimus miyazaki's.</title>
        <authorList>
            <person name="Choi Y.-J."/>
        </authorList>
    </citation>
    <scope>NUCLEOTIDE SEQUENCE</scope>
    <source>
        <strain evidence="3">Japan</strain>
    </source>
</reference>
<feature type="region of interest" description="Disordered" evidence="1">
    <location>
        <begin position="375"/>
        <end position="397"/>
    </location>
</feature>
<dbReference type="SUPFAM" id="SSF54695">
    <property type="entry name" value="POZ domain"/>
    <property type="match status" value="1"/>
</dbReference>
<dbReference type="Pfam" id="PF11822">
    <property type="entry name" value="BTB_SANBR"/>
    <property type="match status" value="1"/>
</dbReference>
<evidence type="ECO:0000313" key="4">
    <source>
        <dbReference type="Proteomes" id="UP000822476"/>
    </source>
</evidence>
<dbReference type="InterPro" id="IPR011333">
    <property type="entry name" value="SKP1/BTB/POZ_sf"/>
</dbReference>
<feature type="compositionally biased region" description="Polar residues" evidence="1">
    <location>
        <begin position="377"/>
        <end position="397"/>
    </location>
</feature>
<dbReference type="Proteomes" id="UP000822476">
    <property type="component" value="Unassembled WGS sequence"/>
</dbReference>
<dbReference type="InterPro" id="IPR021777">
    <property type="entry name" value="SANBR_BTB"/>
</dbReference>
<evidence type="ECO:0000256" key="1">
    <source>
        <dbReference type="SAM" id="MobiDB-lite"/>
    </source>
</evidence>
<dbReference type="OrthoDB" id="550012at2759"/>
<dbReference type="AlphaFoldDB" id="A0A8S9Z135"/>
<comment type="caution">
    <text evidence="3">The sequence shown here is derived from an EMBL/GenBank/DDBJ whole genome shotgun (WGS) entry which is preliminary data.</text>
</comment>
<proteinExistence type="predicted"/>
<sequence length="704" mass="79968">MNKEPEENGEYLVTIRVRDEAKGGQRDFVCDRDLLISEMKYFRNYLIDDTNAFVPNVEILVHCDVKVFEWLMRYVKRRKEPKNYQECWLSVSNVLALLISSDFLQMDSLLDKCVAYFCEHINAIIASPCSLSCLTDTLLQRIVKQLNVVELEKMKDKKDKVKSKLFLKKLEQLFEENYSSPECPENAFFLFQCAYCDCILTKTTAKTVPCLPWRRLVSQSGNLIPIHRPLPTRPTAPHHTSQGLLRRSHSCYVASSLPGPGAQPDLVQHDEKCVEKSASLSRTPVPTVTGLNNRILSMSSGSLSFGAASEDNRVFSVTELLANWYRELGSWRLVYWRLWATINVQNCSRCFSRFPIIQLGDGCFFHPDKPVPVESYSIPSDKTTQRATDSRPLSTLTLYTGPKSPQTTLHYTPHPTSAEPYRSGAIPKPRGEERLENPVNAELNQIYPCCGLRQFCFEPFEVKSGCYRNQHLLDESSIESDIVTRLAVQHRDLIISWAPKRSFNPNNAPGLTAVGGHEMLSPDADQVRQQSELFSTSPAFLLLACFDRPTNDFFPNSSLEQFNFAQVGNQSVMPVHEIPGGQMTSEAVRSNQEPRKCALSATGLLSSTFSESSWDSMKCHRTNQDSQRQGDLRRMHRIAEYLCNQRRPFENPTDVPVMRESASGIYSRLESQWCAQFGVLSTMKQNSTQILRKSKPSGQYVPFR</sequence>
<dbReference type="CDD" id="cd14733">
    <property type="entry name" value="BACK"/>
    <property type="match status" value="1"/>
</dbReference>